<evidence type="ECO:0000313" key="1">
    <source>
        <dbReference type="EMBL" id="KZX21469.1"/>
    </source>
</evidence>
<protein>
    <submittedName>
        <fullName evidence="1">Uncharacterized protein</fullName>
    </submittedName>
</protein>
<proteinExistence type="predicted"/>
<dbReference type="Proteomes" id="UP000076717">
    <property type="component" value="Unassembled WGS sequence"/>
</dbReference>
<name>A0A162GHZ2_9MICO</name>
<organism evidence="1 2">
    <name type="scientific">Rathayibacter tanaceti</name>
    <dbReference type="NCBI Taxonomy" id="1671680"/>
    <lineage>
        <taxon>Bacteria</taxon>
        <taxon>Bacillati</taxon>
        <taxon>Actinomycetota</taxon>
        <taxon>Actinomycetes</taxon>
        <taxon>Micrococcales</taxon>
        <taxon>Microbacteriaceae</taxon>
        <taxon>Rathayibacter</taxon>
    </lineage>
</organism>
<evidence type="ECO:0000313" key="2">
    <source>
        <dbReference type="Proteomes" id="UP000076717"/>
    </source>
</evidence>
<dbReference type="EMBL" id="LIIN01000037">
    <property type="protein sequence ID" value="KZX21469.1"/>
    <property type="molecule type" value="Genomic_DNA"/>
</dbReference>
<keyword evidence="2" id="KW-1185">Reference proteome</keyword>
<sequence>MPAAVGPRRRSLAQAAEDLADALGEERDARALRELLLGDVDRSGEGAFALGVVSAEQRHRARRAAASATKALARLESLSS</sequence>
<comment type="caution">
    <text evidence="1">The sequence shown here is derived from an EMBL/GenBank/DDBJ whole genome shotgun (WGS) entry which is preliminary data.</text>
</comment>
<accession>A0A162GHZ2</accession>
<dbReference type="Gene3D" id="1.40.20.10">
    <property type="entry name" value="CHAD domain"/>
    <property type="match status" value="1"/>
</dbReference>
<gene>
    <name evidence="1" type="ORF">ACH61_01376</name>
</gene>
<dbReference type="InterPro" id="IPR038186">
    <property type="entry name" value="CHAD_dom_sf"/>
</dbReference>
<dbReference type="AlphaFoldDB" id="A0A162GHZ2"/>
<reference evidence="1 2" key="1">
    <citation type="submission" date="2015-08" db="EMBL/GenBank/DDBJ databases">
        <title>Draft Genome Sequence of Rathayibacter sp. Strain VKM Ac-2596 Isolated from Leaf Gall Induced by Plant-Parasitic Nematodes.</title>
        <authorList>
            <person name="Vasilenko O.V."/>
            <person name="Starodumova I.P."/>
            <person name="Tarlachkov S.V."/>
            <person name="Dorofeeva L.V."/>
            <person name="Evtushenko L.I."/>
        </authorList>
    </citation>
    <scope>NUCLEOTIDE SEQUENCE [LARGE SCALE GENOMIC DNA]</scope>
    <source>
        <strain evidence="1 2">VKM Ac-2596</strain>
    </source>
</reference>